<name>A0ABN9RCN5_9DINO</name>
<protein>
    <submittedName>
        <fullName evidence="2">Uncharacterized protein</fullName>
    </submittedName>
</protein>
<sequence length="110" mass="10926">MRTQCAATATTQSNCGGHAPALDATAAEPEGLCPRLVALRGWCRQPPPTGGALLSGIAPANSRGLLLGRAIARSPSQPRGSASPAGAKPGARDPPKPTYRGGSAGTEGKT</sequence>
<organism evidence="2 3">
    <name type="scientific">Prorocentrum cordatum</name>
    <dbReference type="NCBI Taxonomy" id="2364126"/>
    <lineage>
        <taxon>Eukaryota</taxon>
        <taxon>Sar</taxon>
        <taxon>Alveolata</taxon>
        <taxon>Dinophyceae</taxon>
        <taxon>Prorocentrales</taxon>
        <taxon>Prorocentraceae</taxon>
        <taxon>Prorocentrum</taxon>
    </lineage>
</organism>
<feature type="compositionally biased region" description="Low complexity" evidence="1">
    <location>
        <begin position="78"/>
        <end position="89"/>
    </location>
</feature>
<evidence type="ECO:0000313" key="3">
    <source>
        <dbReference type="Proteomes" id="UP001189429"/>
    </source>
</evidence>
<dbReference type="Proteomes" id="UP001189429">
    <property type="component" value="Unassembled WGS sequence"/>
</dbReference>
<feature type="region of interest" description="Disordered" evidence="1">
    <location>
        <begin position="70"/>
        <end position="110"/>
    </location>
</feature>
<dbReference type="EMBL" id="CAUYUJ010006258">
    <property type="protein sequence ID" value="CAK0816747.1"/>
    <property type="molecule type" value="Genomic_DNA"/>
</dbReference>
<gene>
    <name evidence="2" type="ORF">PCOR1329_LOCUS19575</name>
</gene>
<evidence type="ECO:0000256" key="1">
    <source>
        <dbReference type="SAM" id="MobiDB-lite"/>
    </source>
</evidence>
<proteinExistence type="predicted"/>
<comment type="caution">
    <text evidence="2">The sequence shown here is derived from an EMBL/GenBank/DDBJ whole genome shotgun (WGS) entry which is preliminary data.</text>
</comment>
<evidence type="ECO:0000313" key="2">
    <source>
        <dbReference type="EMBL" id="CAK0816747.1"/>
    </source>
</evidence>
<accession>A0ABN9RCN5</accession>
<keyword evidence="3" id="KW-1185">Reference proteome</keyword>
<reference evidence="2" key="1">
    <citation type="submission" date="2023-10" db="EMBL/GenBank/DDBJ databases">
        <authorList>
            <person name="Chen Y."/>
            <person name="Shah S."/>
            <person name="Dougan E. K."/>
            <person name="Thang M."/>
            <person name="Chan C."/>
        </authorList>
    </citation>
    <scope>NUCLEOTIDE SEQUENCE [LARGE SCALE GENOMIC DNA]</scope>
</reference>